<evidence type="ECO:0000313" key="3">
    <source>
        <dbReference type="EMBL" id="TGD59281.1"/>
    </source>
</evidence>
<protein>
    <submittedName>
        <fullName evidence="3">T9SS type A sorting domain-containing protein</fullName>
    </submittedName>
</protein>
<comment type="caution">
    <text evidence="3">The sequence shown here is derived from an EMBL/GenBank/DDBJ whole genome shotgun (WGS) entry which is preliminary data.</text>
</comment>
<accession>A0A4Z0LBP1</accession>
<name>A0A4Z0LBP1_9FLAO</name>
<keyword evidence="4" id="KW-1185">Reference proteome</keyword>
<sequence length="140" mass="16170">MLLFTKAQNKLKFTYDPITGSQITRELCFGCPNVSKPSKDIKEIEAVTEEDLQKFSPEDMISYYPNPVREELYLKWEVIDQNTISSIQVYSLTGQVLRNYTENTVSNSINIPFQDYANGVYLVQLNYVKGDQKTIKIIKQ</sequence>
<keyword evidence="1" id="KW-0732">Signal</keyword>
<evidence type="ECO:0000259" key="2">
    <source>
        <dbReference type="Pfam" id="PF18962"/>
    </source>
</evidence>
<dbReference type="EMBL" id="SRLH01000002">
    <property type="protein sequence ID" value="TGD59281.1"/>
    <property type="molecule type" value="Genomic_DNA"/>
</dbReference>
<dbReference type="Proteomes" id="UP000297407">
    <property type="component" value="Unassembled WGS sequence"/>
</dbReference>
<evidence type="ECO:0000313" key="4">
    <source>
        <dbReference type="Proteomes" id="UP000297407"/>
    </source>
</evidence>
<evidence type="ECO:0000256" key="1">
    <source>
        <dbReference type="ARBA" id="ARBA00022729"/>
    </source>
</evidence>
<dbReference type="OrthoDB" id="1266341at2"/>
<dbReference type="AlphaFoldDB" id="A0A4Z0LBP1"/>
<organism evidence="3 4">
    <name type="scientific">Flavobacterium humi</name>
    <dbReference type="NCBI Taxonomy" id="2562683"/>
    <lineage>
        <taxon>Bacteria</taxon>
        <taxon>Pseudomonadati</taxon>
        <taxon>Bacteroidota</taxon>
        <taxon>Flavobacteriia</taxon>
        <taxon>Flavobacteriales</taxon>
        <taxon>Flavobacteriaceae</taxon>
        <taxon>Flavobacterium</taxon>
    </lineage>
</organism>
<dbReference type="NCBIfam" id="TIGR04183">
    <property type="entry name" value="Por_Secre_tail"/>
    <property type="match status" value="1"/>
</dbReference>
<dbReference type="InterPro" id="IPR026444">
    <property type="entry name" value="Secre_tail"/>
</dbReference>
<feature type="domain" description="Secretion system C-terminal sorting" evidence="2">
    <location>
        <begin position="64"/>
        <end position="133"/>
    </location>
</feature>
<gene>
    <name evidence="3" type="ORF">E4635_03610</name>
</gene>
<proteinExistence type="predicted"/>
<dbReference type="Pfam" id="PF18962">
    <property type="entry name" value="Por_Secre_tail"/>
    <property type="match status" value="1"/>
</dbReference>
<reference evidence="3 4" key="1">
    <citation type="submission" date="2019-04" db="EMBL/GenBank/DDBJ databases">
        <title>Flavobacterium sp. strain DS2-A Genome sequencing and assembly.</title>
        <authorList>
            <person name="Kim I."/>
        </authorList>
    </citation>
    <scope>NUCLEOTIDE SEQUENCE [LARGE SCALE GENOMIC DNA]</scope>
    <source>
        <strain evidence="3 4">DS2-A</strain>
    </source>
</reference>